<dbReference type="CDD" id="cd00146">
    <property type="entry name" value="PKD"/>
    <property type="match status" value="1"/>
</dbReference>
<evidence type="ECO:0000256" key="9">
    <source>
        <dbReference type="ARBA" id="ARBA00022989"/>
    </source>
</evidence>
<keyword evidence="5 13" id="KW-0597">Phosphoprotein</keyword>
<dbReference type="Gene3D" id="3.40.50.2300">
    <property type="match status" value="2"/>
</dbReference>
<dbReference type="GO" id="GO:0005886">
    <property type="term" value="C:plasma membrane"/>
    <property type="evidence" value="ECO:0007669"/>
    <property type="project" value="UniProtKB-SubCell"/>
</dbReference>
<dbReference type="InterPro" id="IPR001789">
    <property type="entry name" value="Sig_transdc_resp-reg_receiver"/>
</dbReference>
<dbReference type="Pfam" id="PF07494">
    <property type="entry name" value="Reg_prop"/>
    <property type="match status" value="3"/>
</dbReference>
<dbReference type="InterPro" id="IPR011006">
    <property type="entry name" value="CheY-like_superfamily"/>
</dbReference>
<feature type="modified residue" description="4-aspartylphosphate" evidence="13">
    <location>
        <position position="1157"/>
    </location>
</feature>
<evidence type="ECO:0000256" key="10">
    <source>
        <dbReference type="ARBA" id="ARBA00023012"/>
    </source>
</evidence>
<dbReference type="Gene3D" id="1.10.287.130">
    <property type="match status" value="1"/>
</dbReference>
<evidence type="ECO:0000256" key="4">
    <source>
        <dbReference type="ARBA" id="ARBA00022475"/>
    </source>
</evidence>
<dbReference type="FunFam" id="3.30.565.10:FF:000010">
    <property type="entry name" value="Sensor histidine kinase RcsC"/>
    <property type="match status" value="1"/>
</dbReference>
<evidence type="ECO:0000259" key="14">
    <source>
        <dbReference type="PROSITE" id="PS50109"/>
    </source>
</evidence>
<keyword evidence="7" id="KW-0547">Nucleotide-binding</keyword>
<evidence type="ECO:0000256" key="2">
    <source>
        <dbReference type="ARBA" id="ARBA00004651"/>
    </source>
</evidence>
<dbReference type="InterPro" id="IPR004358">
    <property type="entry name" value="Sig_transdc_His_kin-like_C"/>
</dbReference>
<dbReference type="SUPFAM" id="SSF63829">
    <property type="entry name" value="Calcium-dependent phosphotriesterase"/>
    <property type="match status" value="1"/>
</dbReference>
<evidence type="ECO:0000259" key="15">
    <source>
        <dbReference type="PROSITE" id="PS50110"/>
    </source>
</evidence>
<dbReference type="InterPro" id="IPR011123">
    <property type="entry name" value="Y_Y_Y"/>
</dbReference>
<evidence type="ECO:0000256" key="1">
    <source>
        <dbReference type="ARBA" id="ARBA00000085"/>
    </source>
</evidence>
<evidence type="ECO:0000256" key="12">
    <source>
        <dbReference type="PROSITE-ProRule" id="PRU00110"/>
    </source>
</evidence>
<proteinExistence type="predicted"/>
<dbReference type="PANTHER" id="PTHR45339:SF1">
    <property type="entry name" value="HYBRID SIGNAL TRANSDUCTION HISTIDINE KINASE J"/>
    <property type="match status" value="1"/>
</dbReference>
<dbReference type="SUPFAM" id="SSF47226">
    <property type="entry name" value="Histidine-containing phosphotransfer domain, HPT domain"/>
    <property type="match status" value="1"/>
</dbReference>
<name>A0A545TDG8_9GAMM</name>
<keyword evidence="8" id="KW-0067">ATP-binding</keyword>
<feature type="modified residue" description="4-aspartylphosphate" evidence="13">
    <location>
        <position position="1299"/>
    </location>
</feature>
<dbReference type="SMART" id="SM00448">
    <property type="entry name" value="REC"/>
    <property type="match status" value="2"/>
</dbReference>
<dbReference type="SMART" id="SM00388">
    <property type="entry name" value="HisKA"/>
    <property type="match status" value="1"/>
</dbReference>
<dbReference type="InterPro" id="IPR003594">
    <property type="entry name" value="HATPase_dom"/>
</dbReference>
<dbReference type="SUPFAM" id="SSF55874">
    <property type="entry name" value="ATPase domain of HSP90 chaperone/DNA topoisomerase II/histidine kinase"/>
    <property type="match status" value="1"/>
</dbReference>
<comment type="caution">
    <text evidence="17">The sequence shown here is derived from an EMBL/GenBank/DDBJ whole genome shotgun (WGS) entry which is preliminary data.</text>
</comment>
<dbReference type="EC" id="2.7.13.3" evidence="3"/>
<evidence type="ECO:0000256" key="8">
    <source>
        <dbReference type="ARBA" id="ARBA00022840"/>
    </source>
</evidence>
<sequence length="1519" mass="169908">MPSNAGHSFQRIEFTHLGSAQGLSQATVFDMVQDSKGFVWLATQQGVNRYDGYEFRNYKFVQDDPSSLSNSFVLSLHIDSFDRLWVGTRGGLNLFDYDTETFTRFTHDVDDESSLPHGRVTALAEDSSGTLWVGTGGGGIASVDLKNLTMRRLNLDSDSQLAQLDGLVFNPFVTDLMLDEVDNLWIASGDARLIRSNGVGGLMQYNTTSKTLKPIRFENKQQESIKPNSITALYSDNSGTIWVGSEDAGLFTVNQDSLTANQYFDFDEVGRSTVSTILKEAPTTLWFGTVDAGLFKYDIDNHSKRNYRVEDSLSSNINENEVVSLMLDFSGVFWVGTWNGGVNKIDFKSSQFHKHLRARGEANDALQVIRDISEDSSGNIWLAAWDRGAIKFNRQTGETLSPPEISAEKTGRINGVQVDPDDVLWIATDKNGLFRYDIKTGVSNVFRNIKDNDNSLAIDQVLFTVDGEVDQLWIGTRGGGVNLLQKSTGTITRFPQIIGEGASVLSSHIGYLFYENDQRLWVGTEGDGLYLYNPSLNQVIAYYRNSKFDGSLCGNNINGVLKDANRQYWIATAVGLCKVHLGEGDSPFETLTFELIDDDQKSIGAIGGIVEDDQQVLWISTIDGVSSLSADRSEFKHFSAVRGVIDQGYFIRAKHHAKNGSIFFGSSSGLTEFLPSEIVDDLIPPKPVITKLMLFNQEQTIKAVSPTSPLTKSIVVTDKISLTHKQNVFSFEFSGLHFSAPDFNQYRYHLKGFNDNWLETDANNRRATYTNLDPGTYVFEVVASNQDGTWSKEKASIEIEVFAAPWLSWWAKTIYVLVSLGLLLLFYRQKIKADELNQASKIAKLEMDYAVKSNELKSMFLANMSHEIRTPMNAIIGLSGLALGMSMDAKLRDYLNKIQSSSNALLRIIDDILDYSKIEANKLELEYKPFYLEEVVREVVNVISPKANEKGLEVIVSNLETIDFKLLGDQLRVRQVLINLVSNAIKFTDEGFIELHFDKRVKSKGKVEIKASVIDTGIGLTQAQISKIFTPFTQADMTTTRRYGGTGLGLSLSRDLVNLMGGEINVSSSLGRGTVFSFNLMLDYDLQADVLYQDKKPFLQQLNVLVIEDNPETLVTLIRMLESFGIQAMPYLASDISPRQLRLSKIDFEQFNLIMVDATLPGAEFSDIGAYLRQTIASDKTHVLLMTAMSTHITSSDYNIFDTIIEKPVTPSELHDGLLNSLEIRKPKVSDVDLSDEERHRLLAKLASKHILVVEDNAINQQVASELISSLGIKVDCADNGRQAIEKLKQQRYDMVFMDIQMPVLDGPSATKIIREQQLVVEQPIVAMTAHAMVGDREKCLQAGMDDYLSKPIKPDALYQCIQSWLLKDEKPLMGMLSNLLRELVNTMSEEELMLNRDIETPDSERLVDFDRGLQSLDGNRQLFIEVLEMFVQQYRSLGTLEKLLEVESQETLGRFFHTLKGLADSIGAMPLKRLCEAIEHQVNNEGVVDHKGIENCLYTLVAVCHQLEDYLDAHATQN</sequence>
<dbReference type="Pfam" id="PF00072">
    <property type="entry name" value="Response_reg"/>
    <property type="match status" value="1"/>
</dbReference>
<dbReference type="PANTHER" id="PTHR45339">
    <property type="entry name" value="HYBRID SIGNAL TRANSDUCTION HISTIDINE KINASE J"/>
    <property type="match status" value="1"/>
</dbReference>
<keyword evidence="11" id="KW-0472">Membrane</keyword>
<dbReference type="InterPro" id="IPR008207">
    <property type="entry name" value="Sig_transdc_His_kin_Hpt_dom"/>
</dbReference>
<accession>A0A545TDG8</accession>
<dbReference type="FunFam" id="2.60.40.10:FF:000791">
    <property type="entry name" value="Two-component system sensor histidine kinase/response regulator"/>
    <property type="match status" value="1"/>
</dbReference>
<dbReference type="InterPro" id="IPR015943">
    <property type="entry name" value="WD40/YVTN_repeat-like_dom_sf"/>
</dbReference>
<keyword evidence="10" id="KW-0902">Two-component regulatory system</keyword>
<dbReference type="EMBL" id="VIKR01000002">
    <property type="protein sequence ID" value="TQV75255.1"/>
    <property type="molecule type" value="Genomic_DNA"/>
</dbReference>
<dbReference type="PROSITE" id="PS50109">
    <property type="entry name" value="HIS_KIN"/>
    <property type="match status" value="1"/>
</dbReference>
<evidence type="ECO:0000256" key="3">
    <source>
        <dbReference type="ARBA" id="ARBA00012438"/>
    </source>
</evidence>
<dbReference type="InterPro" id="IPR011110">
    <property type="entry name" value="Reg_prop"/>
</dbReference>
<evidence type="ECO:0000256" key="5">
    <source>
        <dbReference type="ARBA" id="ARBA00022553"/>
    </source>
</evidence>
<keyword evidence="9" id="KW-1133">Transmembrane helix</keyword>
<dbReference type="Pfam" id="PF02518">
    <property type="entry name" value="HATPase_c"/>
    <property type="match status" value="1"/>
</dbReference>
<dbReference type="PROSITE" id="PS50894">
    <property type="entry name" value="HPT"/>
    <property type="match status" value="1"/>
</dbReference>
<dbReference type="SUPFAM" id="SSF47384">
    <property type="entry name" value="Homodimeric domain of signal transducing histidine kinase"/>
    <property type="match status" value="1"/>
</dbReference>
<feature type="domain" description="Response regulatory" evidence="15">
    <location>
        <begin position="1250"/>
        <end position="1366"/>
    </location>
</feature>
<dbReference type="Pfam" id="PF07495">
    <property type="entry name" value="Y_Y_Y"/>
    <property type="match status" value="1"/>
</dbReference>
<dbReference type="InterPro" id="IPR003661">
    <property type="entry name" value="HisK_dim/P_dom"/>
</dbReference>
<dbReference type="Gene3D" id="2.60.40.10">
    <property type="entry name" value="Immunoglobulins"/>
    <property type="match status" value="1"/>
</dbReference>
<gene>
    <name evidence="17" type="ORF">FLL45_09985</name>
</gene>
<dbReference type="InterPro" id="IPR036890">
    <property type="entry name" value="HATPase_C_sf"/>
</dbReference>
<keyword evidence="18" id="KW-1185">Reference proteome</keyword>
<dbReference type="SUPFAM" id="SSF101898">
    <property type="entry name" value="NHL repeat"/>
    <property type="match status" value="1"/>
</dbReference>
<dbReference type="CDD" id="cd00082">
    <property type="entry name" value="HisKA"/>
    <property type="match status" value="1"/>
</dbReference>
<organism evidence="17 18">
    <name type="scientific">Aliikangiella marina</name>
    <dbReference type="NCBI Taxonomy" id="1712262"/>
    <lineage>
        <taxon>Bacteria</taxon>
        <taxon>Pseudomonadati</taxon>
        <taxon>Pseudomonadota</taxon>
        <taxon>Gammaproteobacteria</taxon>
        <taxon>Oceanospirillales</taxon>
        <taxon>Pleioneaceae</taxon>
        <taxon>Aliikangiella</taxon>
    </lineage>
</organism>
<feature type="modified residue" description="Phosphohistidine" evidence="12">
    <location>
        <position position="1458"/>
    </location>
</feature>
<evidence type="ECO:0000313" key="17">
    <source>
        <dbReference type="EMBL" id="TQV75255.1"/>
    </source>
</evidence>
<dbReference type="CDD" id="cd17546">
    <property type="entry name" value="REC_hyHK_CKI1_RcsC-like"/>
    <property type="match status" value="1"/>
</dbReference>
<dbReference type="Gene3D" id="1.20.120.160">
    <property type="entry name" value="HPT domain"/>
    <property type="match status" value="1"/>
</dbReference>
<feature type="domain" description="HPt" evidence="16">
    <location>
        <begin position="1420"/>
        <end position="1515"/>
    </location>
</feature>
<feature type="domain" description="Response regulatory" evidence="15">
    <location>
        <begin position="1103"/>
        <end position="1222"/>
    </location>
</feature>
<dbReference type="InterPro" id="IPR036641">
    <property type="entry name" value="HPT_dom_sf"/>
</dbReference>
<dbReference type="OrthoDB" id="9797243at2"/>
<dbReference type="InterPro" id="IPR036097">
    <property type="entry name" value="HisK_dim/P_sf"/>
</dbReference>
<dbReference type="InterPro" id="IPR005467">
    <property type="entry name" value="His_kinase_dom"/>
</dbReference>
<comment type="subcellular location">
    <subcellularLocation>
        <location evidence="2">Cell membrane</location>
        <topology evidence="2">Multi-pass membrane protein</topology>
    </subcellularLocation>
</comment>
<evidence type="ECO:0000256" key="11">
    <source>
        <dbReference type="ARBA" id="ARBA00023136"/>
    </source>
</evidence>
<dbReference type="Pfam" id="PF01627">
    <property type="entry name" value="Hpt"/>
    <property type="match status" value="1"/>
</dbReference>
<feature type="domain" description="Histidine kinase" evidence="14">
    <location>
        <begin position="863"/>
        <end position="1084"/>
    </location>
</feature>
<dbReference type="Gene3D" id="2.130.10.10">
    <property type="entry name" value="YVTN repeat-like/Quinoprotein amine dehydrogenase"/>
    <property type="match status" value="3"/>
</dbReference>
<dbReference type="Pfam" id="PF00512">
    <property type="entry name" value="HisKA"/>
    <property type="match status" value="1"/>
</dbReference>
<keyword evidence="4" id="KW-1003">Cell membrane</keyword>
<evidence type="ECO:0000313" key="18">
    <source>
        <dbReference type="Proteomes" id="UP000317839"/>
    </source>
</evidence>
<dbReference type="SMART" id="SM00387">
    <property type="entry name" value="HATPase_c"/>
    <property type="match status" value="1"/>
</dbReference>
<evidence type="ECO:0000256" key="13">
    <source>
        <dbReference type="PROSITE-ProRule" id="PRU00169"/>
    </source>
</evidence>
<dbReference type="Proteomes" id="UP000317839">
    <property type="component" value="Unassembled WGS sequence"/>
</dbReference>
<dbReference type="PROSITE" id="PS50110">
    <property type="entry name" value="RESPONSE_REGULATORY"/>
    <property type="match status" value="2"/>
</dbReference>
<dbReference type="CDD" id="cd16922">
    <property type="entry name" value="HATPase_EvgS-ArcB-TorS-like"/>
    <property type="match status" value="1"/>
</dbReference>
<dbReference type="SUPFAM" id="SSF52172">
    <property type="entry name" value="CheY-like"/>
    <property type="match status" value="2"/>
</dbReference>
<protein>
    <recommendedName>
        <fullName evidence="3">histidine kinase</fullName>
        <ecNumber evidence="3">2.7.13.3</ecNumber>
    </recommendedName>
</protein>
<dbReference type="GO" id="GO:0000155">
    <property type="term" value="F:phosphorelay sensor kinase activity"/>
    <property type="evidence" value="ECO:0007669"/>
    <property type="project" value="InterPro"/>
</dbReference>
<dbReference type="RefSeq" id="WP_142941871.1">
    <property type="nucleotide sequence ID" value="NZ_VIKR01000002.1"/>
</dbReference>
<dbReference type="Gene3D" id="3.30.565.10">
    <property type="entry name" value="Histidine kinase-like ATPase, C-terminal domain"/>
    <property type="match status" value="1"/>
</dbReference>
<comment type="catalytic activity">
    <reaction evidence="1">
        <text>ATP + protein L-histidine = ADP + protein N-phospho-L-histidine.</text>
        <dbReference type="EC" id="2.7.13.3"/>
    </reaction>
</comment>
<reference evidence="17 18" key="1">
    <citation type="submission" date="2019-06" db="EMBL/GenBank/DDBJ databases">
        <title>Draft genome of Aliikangiella marina GYP-15.</title>
        <authorList>
            <person name="Wang G."/>
        </authorList>
    </citation>
    <scope>NUCLEOTIDE SEQUENCE [LARGE SCALE GENOMIC DNA]</scope>
    <source>
        <strain evidence="17 18">GYP-15</strain>
    </source>
</reference>
<keyword evidence="6" id="KW-0812">Transmembrane</keyword>
<dbReference type="PRINTS" id="PR00344">
    <property type="entry name" value="BCTRLSENSOR"/>
</dbReference>
<dbReference type="InterPro" id="IPR013783">
    <property type="entry name" value="Ig-like_fold"/>
</dbReference>
<dbReference type="GO" id="GO:0005524">
    <property type="term" value="F:ATP binding"/>
    <property type="evidence" value="ECO:0007669"/>
    <property type="project" value="UniProtKB-KW"/>
</dbReference>
<evidence type="ECO:0000256" key="7">
    <source>
        <dbReference type="ARBA" id="ARBA00022741"/>
    </source>
</evidence>
<evidence type="ECO:0000259" key="16">
    <source>
        <dbReference type="PROSITE" id="PS50894"/>
    </source>
</evidence>
<evidence type="ECO:0000256" key="6">
    <source>
        <dbReference type="ARBA" id="ARBA00022692"/>
    </source>
</evidence>